<dbReference type="RefSeq" id="WP_188407656.1">
    <property type="nucleotide sequence ID" value="NZ_BMCP01000001.1"/>
</dbReference>
<reference evidence="2" key="2">
    <citation type="submission" date="2020-09" db="EMBL/GenBank/DDBJ databases">
        <authorList>
            <person name="Sun Q."/>
            <person name="Sedlacek I."/>
        </authorList>
    </citation>
    <scope>NUCLEOTIDE SEQUENCE</scope>
    <source>
        <strain evidence="2">CCM 7684</strain>
    </source>
</reference>
<dbReference type="InterPro" id="IPR011008">
    <property type="entry name" value="Dimeric_a/b-barrel"/>
</dbReference>
<reference evidence="2" key="1">
    <citation type="journal article" date="2014" name="Int. J. Syst. Evol. Microbiol.">
        <title>Complete genome sequence of Corynebacterium casei LMG S-19264T (=DSM 44701T), isolated from a smear-ripened cheese.</title>
        <authorList>
            <consortium name="US DOE Joint Genome Institute (JGI-PGF)"/>
            <person name="Walter F."/>
            <person name="Albersmeier A."/>
            <person name="Kalinowski J."/>
            <person name="Ruckert C."/>
        </authorList>
    </citation>
    <scope>NUCLEOTIDE SEQUENCE</scope>
    <source>
        <strain evidence="2">CCM 7684</strain>
    </source>
</reference>
<gene>
    <name evidence="2" type="ORF">GCM10007276_00250</name>
</gene>
<dbReference type="GO" id="GO:0004497">
    <property type="term" value="F:monooxygenase activity"/>
    <property type="evidence" value="ECO:0007669"/>
    <property type="project" value="UniProtKB-KW"/>
</dbReference>
<proteinExistence type="predicted"/>
<evidence type="ECO:0000259" key="1">
    <source>
        <dbReference type="PROSITE" id="PS51725"/>
    </source>
</evidence>
<dbReference type="AlphaFoldDB" id="A0A8J2VKP6"/>
<keyword evidence="2" id="KW-0503">Monooxygenase</keyword>
<protein>
    <submittedName>
        <fullName evidence="2">Antibiotic biosynthesis monooxygenase</fullName>
    </submittedName>
</protein>
<dbReference type="EMBL" id="BMCP01000001">
    <property type="protein sequence ID" value="GGE27077.1"/>
    <property type="molecule type" value="Genomic_DNA"/>
</dbReference>
<name>A0A8J2VKP6_9RHOB</name>
<evidence type="ECO:0000313" key="3">
    <source>
        <dbReference type="Proteomes" id="UP000602745"/>
    </source>
</evidence>
<keyword evidence="2" id="KW-0560">Oxidoreductase</keyword>
<dbReference type="Gene3D" id="3.30.70.100">
    <property type="match status" value="1"/>
</dbReference>
<keyword evidence="3" id="KW-1185">Reference proteome</keyword>
<feature type="domain" description="ABM" evidence="1">
    <location>
        <begin position="2"/>
        <end position="92"/>
    </location>
</feature>
<comment type="caution">
    <text evidence="2">The sequence shown here is derived from an EMBL/GenBank/DDBJ whole genome shotgun (WGS) entry which is preliminary data.</text>
</comment>
<dbReference type="InterPro" id="IPR007138">
    <property type="entry name" value="ABM_dom"/>
</dbReference>
<dbReference type="PROSITE" id="PS51725">
    <property type="entry name" value="ABM"/>
    <property type="match status" value="1"/>
</dbReference>
<organism evidence="2 3">
    <name type="scientific">Agaricicola taiwanensis</name>
    <dbReference type="NCBI Taxonomy" id="591372"/>
    <lineage>
        <taxon>Bacteria</taxon>
        <taxon>Pseudomonadati</taxon>
        <taxon>Pseudomonadota</taxon>
        <taxon>Alphaproteobacteria</taxon>
        <taxon>Rhodobacterales</taxon>
        <taxon>Paracoccaceae</taxon>
        <taxon>Agaricicola</taxon>
    </lineage>
</organism>
<dbReference type="Proteomes" id="UP000602745">
    <property type="component" value="Unassembled WGS sequence"/>
</dbReference>
<dbReference type="SUPFAM" id="SSF54909">
    <property type="entry name" value="Dimeric alpha+beta barrel"/>
    <property type="match status" value="1"/>
</dbReference>
<dbReference type="Pfam" id="PF03992">
    <property type="entry name" value="ABM"/>
    <property type="match status" value="1"/>
</dbReference>
<accession>A0A8J2VKP6</accession>
<evidence type="ECO:0000313" key="2">
    <source>
        <dbReference type="EMBL" id="GGE27077.1"/>
    </source>
</evidence>
<sequence>MILEHAILRIKPGEEQNFEAAFPEAITHISASEGFHGLELRPSVERASTYHLIVRWRSLDDHTVGFRESELFAKWRGVIGPFFASPPEVEHFAEPVAAKG</sequence>